<protein>
    <submittedName>
        <fullName evidence="2">Uncharacterized protein</fullName>
    </submittedName>
</protein>
<gene>
    <name evidence="2" type="ORF">CEXT_579721</name>
</gene>
<evidence type="ECO:0000313" key="3">
    <source>
        <dbReference type="Proteomes" id="UP001054945"/>
    </source>
</evidence>
<evidence type="ECO:0000256" key="1">
    <source>
        <dbReference type="SAM" id="MobiDB-lite"/>
    </source>
</evidence>
<reference evidence="2 3" key="1">
    <citation type="submission" date="2021-06" db="EMBL/GenBank/DDBJ databases">
        <title>Caerostris extrusa draft genome.</title>
        <authorList>
            <person name="Kono N."/>
            <person name="Arakawa K."/>
        </authorList>
    </citation>
    <scope>NUCLEOTIDE SEQUENCE [LARGE SCALE GENOMIC DNA]</scope>
</reference>
<dbReference type="AlphaFoldDB" id="A0AAV4VN92"/>
<feature type="region of interest" description="Disordered" evidence="1">
    <location>
        <begin position="64"/>
        <end position="88"/>
    </location>
</feature>
<sequence>MGMGLEECSEMFILSSAGHRCTKSFPISLCSVNVLSSSPLPFLHSTSPVGIPVLLKFERDRIRERTASRSSRQQPCRNPRRKKKKVTERNRSFLLKVGPADLDLIKVAHFIG</sequence>
<comment type="caution">
    <text evidence="2">The sequence shown here is derived from an EMBL/GenBank/DDBJ whole genome shotgun (WGS) entry which is preliminary data.</text>
</comment>
<keyword evidence="3" id="KW-1185">Reference proteome</keyword>
<dbReference type="EMBL" id="BPLR01014752">
    <property type="protein sequence ID" value="GIY71074.1"/>
    <property type="molecule type" value="Genomic_DNA"/>
</dbReference>
<name>A0AAV4VN92_CAEEX</name>
<dbReference type="Proteomes" id="UP001054945">
    <property type="component" value="Unassembled WGS sequence"/>
</dbReference>
<accession>A0AAV4VN92</accession>
<evidence type="ECO:0000313" key="2">
    <source>
        <dbReference type="EMBL" id="GIY71074.1"/>
    </source>
</evidence>
<proteinExistence type="predicted"/>
<organism evidence="2 3">
    <name type="scientific">Caerostris extrusa</name>
    <name type="common">Bark spider</name>
    <name type="synonym">Caerostris bankana</name>
    <dbReference type="NCBI Taxonomy" id="172846"/>
    <lineage>
        <taxon>Eukaryota</taxon>
        <taxon>Metazoa</taxon>
        <taxon>Ecdysozoa</taxon>
        <taxon>Arthropoda</taxon>
        <taxon>Chelicerata</taxon>
        <taxon>Arachnida</taxon>
        <taxon>Araneae</taxon>
        <taxon>Araneomorphae</taxon>
        <taxon>Entelegynae</taxon>
        <taxon>Araneoidea</taxon>
        <taxon>Araneidae</taxon>
        <taxon>Caerostris</taxon>
    </lineage>
</organism>